<dbReference type="Proteomes" id="UP000815677">
    <property type="component" value="Unassembled WGS sequence"/>
</dbReference>
<proteinExistence type="predicted"/>
<protein>
    <submittedName>
        <fullName evidence="1">Uncharacterized protein</fullName>
    </submittedName>
</protein>
<keyword evidence="2" id="KW-1185">Reference proteome</keyword>
<accession>A0ABQ0LEM9</accession>
<name>A0ABQ0LEM9_MYCCL</name>
<evidence type="ECO:0000313" key="1">
    <source>
        <dbReference type="EMBL" id="GAT49573.1"/>
    </source>
</evidence>
<reference evidence="1" key="1">
    <citation type="submission" date="2014-09" db="EMBL/GenBank/DDBJ databases">
        <title>Genome sequence of the luminous mushroom Mycena chlorophos for searching fungal bioluminescence genes.</title>
        <authorList>
            <person name="Tanaka Y."/>
            <person name="Kasuga D."/>
            <person name="Oba Y."/>
            <person name="Hase S."/>
            <person name="Sato K."/>
            <person name="Oba Y."/>
            <person name="Sakakibara Y."/>
        </authorList>
    </citation>
    <scope>NUCLEOTIDE SEQUENCE</scope>
</reference>
<dbReference type="EMBL" id="DF845660">
    <property type="protein sequence ID" value="GAT49573.1"/>
    <property type="molecule type" value="Genomic_DNA"/>
</dbReference>
<organism evidence="1 2">
    <name type="scientific">Mycena chlorophos</name>
    <name type="common">Agaric fungus</name>
    <name type="synonym">Agaricus chlorophos</name>
    <dbReference type="NCBI Taxonomy" id="658473"/>
    <lineage>
        <taxon>Eukaryota</taxon>
        <taxon>Fungi</taxon>
        <taxon>Dikarya</taxon>
        <taxon>Basidiomycota</taxon>
        <taxon>Agaricomycotina</taxon>
        <taxon>Agaricomycetes</taxon>
        <taxon>Agaricomycetidae</taxon>
        <taxon>Agaricales</taxon>
        <taxon>Marasmiineae</taxon>
        <taxon>Mycenaceae</taxon>
        <taxon>Mycena</taxon>
    </lineage>
</organism>
<gene>
    <name evidence="1" type="ORF">MCHLO_06878</name>
</gene>
<sequence>MHRPIRHTNYTLARAHLGNFVVGPVAVPIRQFRLMSTNLDHDASDGVHIAKSGSTASSDLKTTAATHLVPSLARAYGSCPEGGWNRDVQGRLGWTCAAARAD</sequence>
<evidence type="ECO:0000313" key="2">
    <source>
        <dbReference type="Proteomes" id="UP000815677"/>
    </source>
</evidence>